<reference evidence="1" key="1">
    <citation type="submission" date="2013-12" db="EMBL/GenBank/DDBJ databases">
        <title>The Genome Sequence of Aphanomyces invadans NJM9701.</title>
        <authorList>
            <consortium name="The Broad Institute Genomics Platform"/>
            <person name="Russ C."/>
            <person name="Tyler B."/>
            <person name="van West P."/>
            <person name="Dieguez-Uribeondo J."/>
            <person name="Young S.K."/>
            <person name="Zeng Q."/>
            <person name="Gargeya S."/>
            <person name="Fitzgerald M."/>
            <person name="Abouelleil A."/>
            <person name="Alvarado L."/>
            <person name="Chapman S.B."/>
            <person name="Gainer-Dewar J."/>
            <person name="Goldberg J."/>
            <person name="Griggs A."/>
            <person name="Gujja S."/>
            <person name="Hansen M."/>
            <person name="Howarth C."/>
            <person name="Imamovic A."/>
            <person name="Ireland A."/>
            <person name="Larimer J."/>
            <person name="McCowan C."/>
            <person name="Murphy C."/>
            <person name="Pearson M."/>
            <person name="Poon T.W."/>
            <person name="Priest M."/>
            <person name="Roberts A."/>
            <person name="Saif S."/>
            <person name="Shea T."/>
            <person name="Sykes S."/>
            <person name="Wortman J."/>
            <person name="Nusbaum C."/>
            <person name="Birren B."/>
        </authorList>
    </citation>
    <scope>NUCLEOTIDE SEQUENCE [LARGE SCALE GENOMIC DNA]</scope>
    <source>
        <strain evidence="1">NJM9701</strain>
    </source>
</reference>
<proteinExistence type="predicted"/>
<dbReference type="RefSeq" id="XP_008875918.1">
    <property type="nucleotide sequence ID" value="XM_008877696.1"/>
</dbReference>
<organism evidence="1">
    <name type="scientific">Aphanomyces invadans</name>
    <dbReference type="NCBI Taxonomy" id="157072"/>
    <lineage>
        <taxon>Eukaryota</taxon>
        <taxon>Sar</taxon>
        <taxon>Stramenopiles</taxon>
        <taxon>Oomycota</taxon>
        <taxon>Saprolegniomycetes</taxon>
        <taxon>Saprolegniales</taxon>
        <taxon>Verrucalvaceae</taxon>
        <taxon>Aphanomyces</taxon>
    </lineage>
</organism>
<accession>A0A024TMG0</accession>
<evidence type="ECO:0000313" key="1">
    <source>
        <dbReference type="EMBL" id="ETV95218.1"/>
    </source>
</evidence>
<dbReference type="VEuPathDB" id="FungiDB:H310_11137"/>
<dbReference type="AlphaFoldDB" id="A0A024TMG0"/>
<protein>
    <submittedName>
        <fullName evidence="1">Uncharacterized protein</fullName>
    </submittedName>
</protein>
<dbReference type="EMBL" id="KI913981">
    <property type="protein sequence ID" value="ETV95217.1"/>
    <property type="molecule type" value="Genomic_DNA"/>
</dbReference>
<dbReference type="EMBL" id="KI913981">
    <property type="protein sequence ID" value="ETV95218.1"/>
    <property type="molecule type" value="Genomic_DNA"/>
</dbReference>
<sequence>MAKASQVEDSDSSVMNTRVNEQELIELPWSRLPSLVRALAKPSDDTVNDVRDQEELISVLSKAASTSSTVDHQVLQCITTLIMRAKRDFARDTLHEPQEHFMHQSFLTSCSYLYAHAASISALPRMCPEVEELRRSFQILFSFQPSVRSHDGVIDLNRLVTVWKNVTKLCKTFSSFIATPENASGISKLLMHVEFTILDTMSFIDRCQLSASVDSTTIAHNIQGARVLFKALQGLLHTFANVLPQQEIDHYWECMGQCLGVMFCHRTLSHVDASCQKHWSCLIDDTTNVIKTSFSFGGPSKRSFATAFEMSFLDLVDSNASFPPERVLHLLVVYSWFSVDTDHDNRGVQLFRHVAAFDGIVKALSALNDNVTLAMTLVEPTLRLYFDAYQRGSTELQTRLLQLTFKDQSGHRHLCRRLWIQALCLWNTYNEACGDEIIHLLLDLTCSNNENFVKAHRIVLSDLLVDMYPAMTLAQKTLCINRCTTVVENMCADGPSYDFSLAAEATLTLLERLTVVGNFIDGVDVLWRSTFVENFLAMSFECCGTAVNIIEQACEENSPVDKGIWRIVDATLLILRTIFSSTQFNVLAPDDQEEVEGYIAQTMPMLVEVLRRLSKTTSEACDIQRRIVQSIKYLLTTFHPGLRRNQDNHLILVLEAMLRMSNIPALKMHSALLLKWLANIQVPPCTVEARKIWLQYCKLINILLSSADWPIACTALEALWLVLSESSLPVESEDVTQDFNPEHIAMVLQYIDMVHEKKVLGDNKRKRSKAQVQLDRLGTQCAKVKRFCMMRAHQIDDDTFPTAIVDNVCNLLDGIMRRLDSNDDQARCFGTQ</sequence>
<dbReference type="SUPFAM" id="SSF48371">
    <property type="entry name" value="ARM repeat"/>
    <property type="match status" value="1"/>
</dbReference>
<gene>
    <name evidence="1" type="ORF">H310_11137</name>
</gene>
<name>A0A024TMG0_9STRA</name>
<dbReference type="GeneID" id="20088187"/>
<dbReference type="InterPro" id="IPR016024">
    <property type="entry name" value="ARM-type_fold"/>
</dbReference>
<dbReference type="OrthoDB" id="74852at2759"/>
<dbReference type="RefSeq" id="XP_008875919.1">
    <property type="nucleotide sequence ID" value="XM_008877697.1"/>
</dbReference>